<name>A0AAX6N969_PRIAR</name>
<accession>A0AAX6N969</accession>
<sequence>MSKQIEDIKEIKLLDSQVHLCEKIRKLLREKEKRNLPFIQESTERDIVHIALNRLMSELISRH</sequence>
<evidence type="ECO:0000313" key="1">
    <source>
        <dbReference type="EMBL" id="MDU9692034.1"/>
    </source>
</evidence>
<dbReference type="AlphaFoldDB" id="A0AAX6N969"/>
<organism evidence="1 2">
    <name type="scientific">Priestia aryabhattai</name>
    <name type="common">Bacillus aryabhattai</name>
    <dbReference type="NCBI Taxonomy" id="412384"/>
    <lineage>
        <taxon>Bacteria</taxon>
        <taxon>Bacillati</taxon>
        <taxon>Bacillota</taxon>
        <taxon>Bacilli</taxon>
        <taxon>Bacillales</taxon>
        <taxon>Bacillaceae</taxon>
        <taxon>Priestia</taxon>
    </lineage>
</organism>
<dbReference type="Proteomes" id="UP001269400">
    <property type="component" value="Unassembled WGS sequence"/>
</dbReference>
<dbReference type="RefSeq" id="WP_316910279.1">
    <property type="nucleotide sequence ID" value="NZ_JAPTGD010000001.1"/>
</dbReference>
<dbReference type="EMBL" id="JAPTGD010000001">
    <property type="protein sequence ID" value="MDU9692034.1"/>
    <property type="molecule type" value="Genomic_DNA"/>
</dbReference>
<comment type="caution">
    <text evidence="1">The sequence shown here is derived from an EMBL/GenBank/DDBJ whole genome shotgun (WGS) entry which is preliminary data.</text>
</comment>
<gene>
    <name evidence="1" type="ORF">O0Q50_12735</name>
</gene>
<reference evidence="1" key="2">
    <citation type="submission" date="2022-12" db="EMBL/GenBank/DDBJ databases">
        <authorList>
            <person name="Dechsakulwatana C."/>
            <person name="Rungsihiranrut A."/>
            <person name="Muangchinda C."/>
            <person name="Ningthoujam R."/>
            <person name="Klankeo P."/>
            <person name="Pinyakong O."/>
        </authorList>
    </citation>
    <scope>NUCLEOTIDE SEQUENCE</scope>
    <source>
        <strain evidence="1">TL01-2</strain>
    </source>
</reference>
<protein>
    <submittedName>
        <fullName evidence="1">Uncharacterized protein</fullName>
    </submittedName>
</protein>
<proteinExistence type="predicted"/>
<evidence type="ECO:0000313" key="2">
    <source>
        <dbReference type="Proteomes" id="UP001269400"/>
    </source>
</evidence>
<reference evidence="1" key="1">
    <citation type="journal article" date="2022" name="J Environ Chem Eng">
        <title>Biodegradation of petroleum oil using a constructed nonpathogenic and heavy metal-tolerant bacterial consortium isolated from marine sponges.</title>
        <authorList>
            <person name="Dechsakulwatana C."/>
            <person name="Rungsihiranrut A."/>
            <person name="Muangchinda C."/>
            <person name="Ningthoujam R."/>
            <person name="Klankeo P."/>
            <person name="Pinyakong O."/>
        </authorList>
    </citation>
    <scope>NUCLEOTIDE SEQUENCE</scope>
    <source>
        <strain evidence="1">TL01-2</strain>
    </source>
</reference>